<proteinExistence type="predicted"/>
<evidence type="ECO:0000313" key="3">
    <source>
        <dbReference type="Proteomes" id="UP000002700"/>
    </source>
</evidence>
<feature type="compositionally biased region" description="Low complexity" evidence="1">
    <location>
        <begin position="78"/>
        <end position="87"/>
    </location>
</feature>
<dbReference type="EMBL" id="CP000124">
    <property type="protein sequence ID" value="ABA49586.1"/>
    <property type="molecule type" value="Genomic_DNA"/>
</dbReference>
<evidence type="ECO:0000256" key="1">
    <source>
        <dbReference type="SAM" id="MobiDB-lite"/>
    </source>
</evidence>
<dbReference type="AntiFam" id="ANF00131">
    <property type="entry name" value="Shadow ORF (opposite qseC)"/>
</dbReference>
<name>Q3JVI0_BURP1</name>
<dbReference type="Proteomes" id="UP000002700">
    <property type="component" value="Chromosome I"/>
</dbReference>
<organism evidence="2 3">
    <name type="scientific">Burkholderia pseudomallei (strain 1710b)</name>
    <dbReference type="NCBI Taxonomy" id="320372"/>
    <lineage>
        <taxon>Bacteria</taxon>
        <taxon>Pseudomonadati</taxon>
        <taxon>Pseudomonadota</taxon>
        <taxon>Betaproteobacteria</taxon>
        <taxon>Burkholderiales</taxon>
        <taxon>Burkholderiaceae</taxon>
        <taxon>Burkholderia</taxon>
        <taxon>pseudomallei group</taxon>
    </lineage>
</organism>
<accession>Q3JVI0</accession>
<feature type="compositionally biased region" description="Basic and acidic residues" evidence="1">
    <location>
        <begin position="116"/>
        <end position="130"/>
    </location>
</feature>
<feature type="compositionally biased region" description="Basic and acidic residues" evidence="1">
    <location>
        <begin position="91"/>
        <end position="100"/>
    </location>
</feature>
<dbReference type="KEGG" id="bpm:BURPS1710b_1011"/>
<feature type="region of interest" description="Disordered" evidence="1">
    <location>
        <begin position="1"/>
        <end position="30"/>
    </location>
</feature>
<dbReference type="HOGENOM" id="CLU_693845_0_0_4"/>
<reference evidence="2 3" key="1">
    <citation type="submission" date="2005-09" db="EMBL/GenBank/DDBJ databases">
        <authorList>
            <person name="Woods D.E."/>
            <person name="Nierman W.C."/>
        </authorList>
    </citation>
    <scope>NUCLEOTIDE SEQUENCE [LARGE SCALE GENOMIC DNA]</scope>
    <source>
        <strain evidence="2 3">1710b</strain>
    </source>
</reference>
<feature type="region of interest" description="Disordered" evidence="1">
    <location>
        <begin position="355"/>
        <end position="397"/>
    </location>
</feature>
<sequence length="397" mass="44502">MRYAPRIGRPLPCRPRRFRRGQPHSGFGLGGRIAAHRHHARIAKPRIAMPRAAVKAVAPEAFARAGPRADTPARRRGSATAAHASRGAHARQRDADEQPARRRLAERHARALLRGHPLDDRETEAAARDVGARPRGRVAVETIEYALALGGRDAGAAVANLHARTRAFAARERHVDAPARRRVLHRVVEQVVEHHAQRGGIGVHARVLDPLEAQIDVAPLRERRVCGDALFDDRAQIDALAHRRVAGFGAREREQLLGEARRARDAALQIDDRLAARHVVLRTRDELRLNLHGGKRRAQLVRGVCDERLLRVERGRQPCKQPVERAHERTHLERQRRIGQRIERLGPACLDCAGHALQRREPAPDDHPDGRAEEGQQHDERPERAQRDARGEPVAHR</sequence>
<feature type="region of interest" description="Disordered" evidence="1">
    <location>
        <begin position="111"/>
        <end position="130"/>
    </location>
</feature>
<evidence type="ECO:0000313" key="2">
    <source>
        <dbReference type="EMBL" id="ABA49586.1"/>
    </source>
</evidence>
<protein>
    <submittedName>
        <fullName evidence="2">Uncharacterized protein</fullName>
    </submittedName>
</protein>
<gene>
    <name evidence="2" type="ordered locus">BURPS1710b_1011</name>
</gene>
<feature type="region of interest" description="Disordered" evidence="1">
    <location>
        <begin position="63"/>
        <end position="102"/>
    </location>
</feature>
<feature type="compositionally biased region" description="Basic and acidic residues" evidence="1">
    <location>
        <begin position="358"/>
        <end position="397"/>
    </location>
</feature>
<dbReference type="AlphaFoldDB" id="Q3JVI0"/>
<dbReference type="EnsemblBacteria" id="ABA49586">
    <property type="protein sequence ID" value="ABA49586"/>
    <property type="gene ID" value="BURPS1710b_1011"/>
</dbReference>